<dbReference type="EMBL" id="JAUSVY010000005">
    <property type="protein sequence ID" value="MDQ0505752.1"/>
    <property type="molecule type" value="Genomic_DNA"/>
</dbReference>
<keyword evidence="5 7" id="KW-1133">Transmembrane helix</keyword>
<feature type="transmembrane region" description="Helical" evidence="7">
    <location>
        <begin position="147"/>
        <end position="169"/>
    </location>
</feature>
<feature type="transmembrane region" description="Helical" evidence="7">
    <location>
        <begin position="395"/>
        <end position="415"/>
    </location>
</feature>
<proteinExistence type="predicted"/>
<gene>
    <name evidence="8" type="ORF">QOZ94_002552</name>
</gene>
<dbReference type="Pfam" id="PF04632">
    <property type="entry name" value="FUSC"/>
    <property type="match status" value="1"/>
</dbReference>
<keyword evidence="2" id="KW-0813">Transport</keyword>
<keyword evidence="4 7" id="KW-0812">Transmembrane</keyword>
<dbReference type="PANTHER" id="PTHR30509:SF9">
    <property type="entry name" value="MULTIDRUG RESISTANCE PROTEIN MDTO"/>
    <property type="match status" value="1"/>
</dbReference>
<feature type="transmembrane region" description="Helical" evidence="7">
    <location>
        <begin position="475"/>
        <end position="494"/>
    </location>
</feature>
<dbReference type="InterPro" id="IPR006726">
    <property type="entry name" value="PHBA_efflux_AaeB/fusaric-R"/>
</dbReference>
<reference evidence="8 9" key="1">
    <citation type="submission" date="2023-07" db="EMBL/GenBank/DDBJ databases">
        <title>Genomic Encyclopedia of Type Strains, Phase IV (KMG-IV): sequencing the most valuable type-strain genomes for metagenomic binning, comparative biology and taxonomic classification.</title>
        <authorList>
            <person name="Goeker M."/>
        </authorList>
    </citation>
    <scope>NUCLEOTIDE SEQUENCE [LARGE SCALE GENOMIC DNA]</scope>
    <source>
        <strain evidence="8 9">DSM 3770</strain>
    </source>
</reference>
<feature type="transmembrane region" description="Helical" evidence="7">
    <location>
        <begin position="109"/>
        <end position="131"/>
    </location>
</feature>
<dbReference type="RefSeq" id="WP_237345454.1">
    <property type="nucleotide sequence ID" value="NZ_JABWGX010000010.1"/>
</dbReference>
<protein>
    <submittedName>
        <fullName evidence="8">Membrane protein YccC</fullName>
    </submittedName>
</protein>
<accession>A0ABU0LF21</accession>
<keyword evidence="6 7" id="KW-0472">Membrane</keyword>
<evidence type="ECO:0000256" key="6">
    <source>
        <dbReference type="ARBA" id="ARBA00023136"/>
    </source>
</evidence>
<evidence type="ECO:0000256" key="1">
    <source>
        <dbReference type="ARBA" id="ARBA00004651"/>
    </source>
</evidence>
<evidence type="ECO:0000256" key="2">
    <source>
        <dbReference type="ARBA" id="ARBA00022448"/>
    </source>
</evidence>
<feature type="transmembrane region" description="Helical" evidence="7">
    <location>
        <begin position="421"/>
        <end position="438"/>
    </location>
</feature>
<dbReference type="PANTHER" id="PTHR30509">
    <property type="entry name" value="P-HYDROXYBENZOIC ACID EFFLUX PUMP SUBUNIT-RELATED"/>
    <property type="match status" value="1"/>
</dbReference>
<organism evidence="8 9">
    <name type="scientific">Xanthobacter agilis</name>
    <dbReference type="NCBI Taxonomy" id="47492"/>
    <lineage>
        <taxon>Bacteria</taxon>
        <taxon>Pseudomonadati</taxon>
        <taxon>Pseudomonadota</taxon>
        <taxon>Alphaproteobacteria</taxon>
        <taxon>Hyphomicrobiales</taxon>
        <taxon>Xanthobacteraceae</taxon>
        <taxon>Xanthobacter</taxon>
    </lineage>
</organism>
<evidence type="ECO:0000313" key="9">
    <source>
        <dbReference type="Proteomes" id="UP001241747"/>
    </source>
</evidence>
<name>A0ABU0LF21_XANAG</name>
<evidence type="ECO:0000256" key="5">
    <source>
        <dbReference type="ARBA" id="ARBA00022989"/>
    </source>
</evidence>
<evidence type="ECO:0000313" key="8">
    <source>
        <dbReference type="EMBL" id="MDQ0505752.1"/>
    </source>
</evidence>
<feature type="transmembrane region" description="Helical" evidence="7">
    <location>
        <begin position="69"/>
        <end position="102"/>
    </location>
</feature>
<sequence length="657" mass="68944">MPAASLLTRLGFDGPRLAFTLRTAMAAALALAIAAALHIDNPQWAAMTVWVVAQPTRGQLLEKGAFRILGTFAGALVGVALILCCAGTPALLVAGLALWIGLCAGAGNLIGGFTGYGTILAGYSAAMVALVDFGHPDHIYGLALDRVLTICVGVATSFAVGWLFTPLSAESDLLGRVRRLTARVLRHLAAALDTADSARVFAEERAIMSEMAAIDDMLDPHGAGSARSRHTVRRVRTLMAALLNGLVFARGRIGTVPTARQRAGGLAALRNAADGLDAPAPDPMPLAHLPRYLSGDRDDPGIVSVVETLARAVQELQAPAAPARDDADALTPPFLLHRDVVGARAATLRATGAVLVVGAIWLATGWTYGPFMLMGAAIMTSLFSTFDNPALTMRFVLGGSAAGAAAALAARWLVLPHAADLTQVIVLTMPFILVGAFVMAHRLTLLAGMDYNMSLLLLLQPAFPLHGTPAGMVQMVLAMLLGPLIALIAFRLAFPMDARRRRAMLVGMMVHELKAMARAPFGPAEAARWRARLYHRLLRLVRWGEKSGDRDFAAVDGGLAALALGTAIRVLHGRLAESGLPDSRRRAVAAALASVAVLSEQPERVAGALERAATRLAATGHDDPDVLRRAAAAVRANPGFFRDHKGAEAHHAAPAAA</sequence>
<comment type="caution">
    <text evidence="8">The sequence shown here is derived from an EMBL/GenBank/DDBJ whole genome shotgun (WGS) entry which is preliminary data.</text>
</comment>
<keyword evidence="3" id="KW-1003">Cell membrane</keyword>
<evidence type="ECO:0000256" key="7">
    <source>
        <dbReference type="SAM" id="Phobius"/>
    </source>
</evidence>
<comment type="subcellular location">
    <subcellularLocation>
        <location evidence="1">Cell membrane</location>
        <topology evidence="1">Multi-pass membrane protein</topology>
    </subcellularLocation>
</comment>
<evidence type="ECO:0000256" key="4">
    <source>
        <dbReference type="ARBA" id="ARBA00022692"/>
    </source>
</evidence>
<dbReference type="Proteomes" id="UP001241747">
    <property type="component" value="Unassembled WGS sequence"/>
</dbReference>
<keyword evidence="9" id="KW-1185">Reference proteome</keyword>
<evidence type="ECO:0000256" key="3">
    <source>
        <dbReference type="ARBA" id="ARBA00022475"/>
    </source>
</evidence>